<accession>A0ABR2NB78</accession>
<evidence type="ECO:0000313" key="2">
    <source>
        <dbReference type="EMBL" id="KAK8973423.1"/>
    </source>
</evidence>
<organism evidence="2 3">
    <name type="scientific">Hibiscus sabdariffa</name>
    <name type="common">roselle</name>
    <dbReference type="NCBI Taxonomy" id="183260"/>
    <lineage>
        <taxon>Eukaryota</taxon>
        <taxon>Viridiplantae</taxon>
        <taxon>Streptophyta</taxon>
        <taxon>Embryophyta</taxon>
        <taxon>Tracheophyta</taxon>
        <taxon>Spermatophyta</taxon>
        <taxon>Magnoliopsida</taxon>
        <taxon>eudicotyledons</taxon>
        <taxon>Gunneridae</taxon>
        <taxon>Pentapetalae</taxon>
        <taxon>rosids</taxon>
        <taxon>malvids</taxon>
        <taxon>Malvales</taxon>
        <taxon>Malvaceae</taxon>
        <taxon>Malvoideae</taxon>
        <taxon>Hibiscus</taxon>
    </lineage>
</organism>
<dbReference type="Proteomes" id="UP001396334">
    <property type="component" value="Unassembled WGS sequence"/>
</dbReference>
<comment type="caution">
    <text evidence="2">The sequence shown here is derived from an EMBL/GenBank/DDBJ whole genome shotgun (WGS) entry which is preliminary data.</text>
</comment>
<evidence type="ECO:0000313" key="3">
    <source>
        <dbReference type="Proteomes" id="UP001396334"/>
    </source>
</evidence>
<proteinExistence type="predicted"/>
<keyword evidence="3" id="KW-1185">Reference proteome</keyword>
<protein>
    <submittedName>
        <fullName evidence="2">Uncharacterized protein</fullName>
    </submittedName>
</protein>
<name>A0ABR2NB78_9ROSI</name>
<reference evidence="2 3" key="1">
    <citation type="journal article" date="2024" name="G3 (Bethesda)">
        <title>Genome assembly of Hibiscus sabdariffa L. provides insights into metabolisms of medicinal natural products.</title>
        <authorList>
            <person name="Kim T."/>
        </authorList>
    </citation>
    <scope>NUCLEOTIDE SEQUENCE [LARGE SCALE GENOMIC DNA]</scope>
    <source>
        <strain evidence="2">TK-2024</strain>
        <tissue evidence="2">Old leaves</tissue>
    </source>
</reference>
<feature type="region of interest" description="Disordered" evidence="1">
    <location>
        <begin position="81"/>
        <end position="101"/>
    </location>
</feature>
<dbReference type="EMBL" id="JBBPBN010000186">
    <property type="protein sequence ID" value="KAK8973423.1"/>
    <property type="molecule type" value="Genomic_DNA"/>
</dbReference>
<sequence length="121" mass="13980">MGGRFVITHIRGRDYDSPLRTIKVILEEPISPIYHFKVSEPPPLDKKEMELQRHPRRTSKTVILGQSIEQFSYSRTCLEEGKWKNDSGSGKEPTNDQRPNKQLEIACMRSITRQKLPMAPC</sequence>
<evidence type="ECO:0000256" key="1">
    <source>
        <dbReference type="SAM" id="MobiDB-lite"/>
    </source>
</evidence>
<gene>
    <name evidence="2" type="ORF">V6N11_054842</name>
</gene>